<dbReference type="InterPro" id="IPR024298">
    <property type="entry name" value="Sec16_Sec23-bd"/>
</dbReference>
<proteinExistence type="inferred from homology"/>
<evidence type="ECO:0000313" key="15">
    <source>
        <dbReference type="Proteomes" id="UP000038010"/>
    </source>
</evidence>
<evidence type="ECO:0000256" key="10">
    <source>
        <dbReference type="RuleBase" id="RU364101"/>
    </source>
</evidence>
<feature type="compositionally biased region" description="Polar residues" evidence="11">
    <location>
        <begin position="316"/>
        <end position="359"/>
    </location>
</feature>
<feature type="compositionally biased region" description="Acidic residues" evidence="11">
    <location>
        <begin position="15"/>
        <end position="27"/>
    </location>
</feature>
<feature type="compositionally biased region" description="Polar residues" evidence="11">
    <location>
        <begin position="677"/>
        <end position="740"/>
    </location>
</feature>
<comment type="caution">
    <text evidence="14">The sequence shown here is derived from an EMBL/GenBank/DDBJ whole genome shotgun (WGS) entry which is preliminary data.</text>
</comment>
<feature type="compositionally biased region" description="Low complexity" evidence="11">
    <location>
        <begin position="1740"/>
        <end position="1778"/>
    </location>
</feature>
<evidence type="ECO:0000259" key="12">
    <source>
        <dbReference type="Pfam" id="PF12931"/>
    </source>
</evidence>
<feature type="compositionally biased region" description="Polar residues" evidence="11">
    <location>
        <begin position="1313"/>
        <end position="1344"/>
    </location>
</feature>
<comment type="function">
    <text evidence="9 10">Involved in the initiation of assembly of the COPII coat required for the formation of transport vesicles from the endoplasmic reticulum (ER) and the selection of cargo molecules. Also involved in autophagy.</text>
</comment>
<evidence type="ECO:0000256" key="9">
    <source>
        <dbReference type="ARBA" id="ARBA00024687"/>
    </source>
</evidence>
<feature type="region of interest" description="Disordered" evidence="11">
    <location>
        <begin position="1"/>
        <end position="30"/>
    </location>
</feature>
<dbReference type="GO" id="GO:0015031">
    <property type="term" value="P:protein transport"/>
    <property type="evidence" value="ECO:0007669"/>
    <property type="project" value="UniProtKB-KW"/>
</dbReference>
<accession>A0A0N1H6J5</accession>
<feature type="compositionally biased region" description="Basic and acidic residues" evidence="11">
    <location>
        <begin position="1295"/>
        <end position="1305"/>
    </location>
</feature>
<dbReference type="GO" id="GO:0005789">
    <property type="term" value="C:endoplasmic reticulum membrane"/>
    <property type="evidence" value="ECO:0007669"/>
    <property type="project" value="UniProtKB-SubCell"/>
</dbReference>
<feature type="compositionally biased region" description="Low complexity" evidence="11">
    <location>
        <begin position="741"/>
        <end position="753"/>
    </location>
</feature>
<feature type="compositionally biased region" description="Polar residues" evidence="11">
    <location>
        <begin position="581"/>
        <end position="594"/>
    </location>
</feature>
<evidence type="ECO:0000256" key="7">
    <source>
        <dbReference type="ARBA" id="ARBA00023006"/>
    </source>
</evidence>
<feature type="compositionally biased region" description="Polar residues" evidence="11">
    <location>
        <begin position="1369"/>
        <end position="1381"/>
    </location>
</feature>
<evidence type="ECO:0000256" key="3">
    <source>
        <dbReference type="ARBA" id="ARBA00022448"/>
    </source>
</evidence>
<feature type="compositionally biased region" description="Polar residues" evidence="11">
    <location>
        <begin position="194"/>
        <end position="230"/>
    </location>
</feature>
<dbReference type="CDD" id="cd09233">
    <property type="entry name" value="ACE1-Sec16-like"/>
    <property type="match status" value="1"/>
</dbReference>
<feature type="compositionally biased region" description="Pro residues" evidence="11">
    <location>
        <begin position="482"/>
        <end position="497"/>
    </location>
</feature>
<keyword evidence="8 10" id="KW-0472">Membrane</keyword>
<dbReference type="Gene3D" id="1.25.40.1030">
    <property type="match status" value="1"/>
</dbReference>
<feature type="compositionally biased region" description="Polar residues" evidence="11">
    <location>
        <begin position="1406"/>
        <end position="1434"/>
    </location>
</feature>
<evidence type="ECO:0000256" key="5">
    <source>
        <dbReference type="ARBA" id="ARBA00022892"/>
    </source>
</evidence>
<dbReference type="RefSeq" id="XP_018001640.1">
    <property type="nucleotide sequence ID" value="XM_018149673.1"/>
</dbReference>
<comment type="similarity">
    <text evidence="2 10">Belongs to the SEC16 family.</text>
</comment>
<keyword evidence="6 10" id="KW-0653">Protein transport</keyword>
<feature type="compositionally biased region" description="Basic residues" evidence="11">
    <location>
        <begin position="1841"/>
        <end position="1850"/>
    </location>
</feature>
<keyword evidence="7 10" id="KW-0072">Autophagy</keyword>
<dbReference type="Pfam" id="PF12932">
    <property type="entry name" value="Sec16"/>
    <property type="match status" value="1"/>
</dbReference>
<protein>
    <recommendedName>
        <fullName evidence="10">Protein transport protein sec16</fullName>
    </recommendedName>
</protein>
<dbReference type="Proteomes" id="UP000038010">
    <property type="component" value="Unassembled WGS sequence"/>
</dbReference>
<feature type="compositionally biased region" description="Low complexity" evidence="11">
    <location>
        <begin position="429"/>
        <end position="449"/>
    </location>
</feature>
<evidence type="ECO:0000256" key="2">
    <source>
        <dbReference type="ARBA" id="ARBA00005927"/>
    </source>
</evidence>
<evidence type="ECO:0000259" key="13">
    <source>
        <dbReference type="Pfam" id="PF12932"/>
    </source>
</evidence>
<dbReference type="GO" id="GO:0012507">
    <property type="term" value="C:ER to Golgi transport vesicle membrane"/>
    <property type="evidence" value="ECO:0007669"/>
    <property type="project" value="TreeGrafter"/>
</dbReference>
<feature type="compositionally biased region" description="Low complexity" evidence="11">
    <location>
        <begin position="1616"/>
        <end position="1632"/>
    </location>
</feature>
<feature type="compositionally biased region" description="Low complexity" evidence="11">
    <location>
        <begin position="498"/>
        <end position="521"/>
    </location>
</feature>
<dbReference type="VEuPathDB" id="FungiDB:AB675_9162"/>
<dbReference type="FunFam" id="1.25.40.1030:FF:000008">
    <property type="entry name" value="Protein transport protein sec16"/>
    <property type="match status" value="1"/>
</dbReference>
<keyword evidence="4 10" id="KW-0256">Endoplasmic reticulum</keyword>
<dbReference type="STRING" id="1664694.A0A0N1H6J5"/>
<gene>
    <name evidence="14" type="ORF">AB675_9162</name>
</gene>
<evidence type="ECO:0000256" key="1">
    <source>
        <dbReference type="ARBA" id="ARBA00004397"/>
    </source>
</evidence>
<keyword evidence="3 10" id="KW-0813">Transport</keyword>
<keyword evidence="15" id="KW-1185">Reference proteome</keyword>
<evidence type="ECO:0000256" key="6">
    <source>
        <dbReference type="ARBA" id="ARBA00022927"/>
    </source>
</evidence>
<name>A0A0N1H6J5_9EURO</name>
<dbReference type="EMBL" id="LFJN01000009">
    <property type="protein sequence ID" value="KPI41677.1"/>
    <property type="molecule type" value="Genomic_DNA"/>
</dbReference>
<comment type="subcellular location">
    <subcellularLocation>
        <location evidence="1">Endoplasmic reticulum membrane</location>
        <topology evidence="1">Peripheral membrane protein</topology>
        <orientation evidence="1">Cytoplasmic side</orientation>
    </subcellularLocation>
</comment>
<feature type="compositionally biased region" description="Polar residues" evidence="11">
    <location>
        <begin position="286"/>
        <end position="307"/>
    </location>
</feature>
<feature type="domain" description="Sec16 central conserved" evidence="13">
    <location>
        <begin position="811"/>
        <end position="928"/>
    </location>
</feature>
<dbReference type="OrthoDB" id="8918678at2759"/>
<dbReference type="Pfam" id="PF12931">
    <property type="entry name" value="TPR_Sec16"/>
    <property type="match status" value="1"/>
</dbReference>
<sequence>MPMSAPPHRQTFTMQDDDEIEDDDDNERLDPAWGIKRMSTSQILNSVKRTSSFPDMSSTIDRTDADAQLVPEAGSVQTTEEPAQQPSRALMWDTAEDAEADAVFGQSEPLSAAAPEPTPDEVACRRVMAEDPAMQTADDGIEDTSFFDKSHAGPEEDTVPELTRKDTSTVLSGLHMEQRPPPESIAEEQDFLRQPTTEEQDFFNQPTAEEQDLSSQPTAEKPTAENTAPNTIDPFSEAMSEEPFDALIQPKAEENDPWQAMLAEDDEFLVDDPDDLLPDSDTESPTASQPASQPASGISQKSSSDAPSQRPFPPRKSSSMYAPHQPTTSELAAESLNFQGVGLNQNTLPQRPSFGSQFAQQRPQPPQQTSSFADQAKGGYKSPYDLPMELSKPKRRPAVLQQPSTTKAVPPPPRSASISEKPPQSPFSTTAQMPQPTATASVAKSTSTSRQSSFFEELPITTKPRAGSGGGRYTPQQGQRSVPPPPMASPPMVPPQPYGQSYSQQQPLQPQHIQPPVQHQQTLPSVLPAQMQLPFQPYSQPQLGQQAQQMQPPVESQQPSSQSSDPYAQFQLRAPDRLDPFSNQPLSSDLSTGSVPAAMTTRYSPAPPASLTAPRTGPSPRYSPAPPSQGSRPPAANRYASQGAAPAPSQPPQLNRYASQPPQMPSPPTGGTLPFQPRTSSPLVHQKSIDQTNAPDMQSIAQVQAIQPPQYAPQNIYSSPPPANQSINPPRRSQTQSPSKQRPQATPPAQQRHPGFRPASAHGHVAPMRSISEVTPVARPNLYNSGVTEQYDFIRPTDEQQADPLERWKGAPVFRFGFGGKVISTFPKHVPRFSAGATRPLIKPTVGDVLLREAKTVVPTPAELTSFPGPLRTKSKKKELLSWLQKYISHLESETTVLPTEGLPDARKRQLERIMLWKILKSMVEHDGALDSGEALKAVNAILSPEIHAVEESTASQYREDISPSIYRPSGVTVRPDSVDPMTLDAVRKHLLRGNRKEAVWHAVDNRLWSNALLIASTMPRDTWKQVVHEFVKQEVKTAGENTESLSTLYEIFGGNAEDCVDQLVPPSARAGLQMVSRIDAAGPTKNALDALDKWRETLSLVVNNRSHGDHQALSSLGRLLAQYGRIEAAHICFIFSRSAANPTIVGGLDDPHASIVLLGADHHKQPSDFARDREAVLLTEIYEFATLILTGSAVTLMPFLSTYKLQLAQTLADEGFKAEAQAYCDALTSTLKSAKVSAYYPPAFLGELEDFSNRLKQIPVQSSSSWMGKPNVEKVTGSLLSKLSNFVAGEDSDADSRASNREASESGPFANVTGTPSLSRTASQSEMNGFPMSTPQAIPSTFAGSRYAPNGLASARSSSELTRGRPSLDSQRSPPSTSYANGRPSPYEPVNMMQQSVGSPPPNPYQSFATPATNRYQSTPPQSSYMPNATSAYSPEKQRDVHDSYIPTPPPEQSSQTPYEPAAIPPTSYAPSQPMRQTSYEPSVSQYAQPIAQGPDVGGPVEEPVSSYERPGLSQQPSFGGYAPPEQSVSFMSTTADKSAPEPVDAPSTYSYGGYDPPADTGYQPYVPEPDSPEEPKPKRPQFGDDDNFSSVAAPAEVSRNNNADDEAARRKANDAAAEAAFRAAAEADAAADPKHKTVKSKSSGWFGGWLGGKKEDGALDAAPAAKGGKEPAVYRAKLGESKMKLYYDKDLKKWVNPDNPDAAKAGTATPPPPRAASGTPSMGGVGGGMRAPPPMGPPRSVSAMPSMPSMASLGSMGPPSGPPSRTGTPASATSSAAGGGMPAFAPTLPPNVTAALAENKPLGGPGGLAPPSRPGTATSNASSIDDLLGAGTPLGGGKRGAKKAPKKGRYVDVMAK</sequence>
<feature type="compositionally biased region" description="Acidic residues" evidence="11">
    <location>
        <begin position="263"/>
        <end position="282"/>
    </location>
</feature>
<evidence type="ECO:0000313" key="14">
    <source>
        <dbReference type="EMBL" id="KPI41677.1"/>
    </source>
</evidence>
<reference evidence="14 15" key="1">
    <citation type="submission" date="2015-06" db="EMBL/GenBank/DDBJ databases">
        <title>Draft genome of the ant-associated black yeast Phialophora attae CBS 131958.</title>
        <authorList>
            <person name="Moreno L.F."/>
            <person name="Stielow B.J."/>
            <person name="de Hoog S."/>
            <person name="Vicente V.A."/>
            <person name="Weiss V.A."/>
            <person name="de Vries M."/>
            <person name="Cruz L.M."/>
            <person name="Souza E.M."/>
        </authorList>
    </citation>
    <scope>NUCLEOTIDE SEQUENCE [LARGE SCALE GENOMIC DNA]</scope>
    <source>
        <strain evidence="14 15">CBS 131958</strain>
    </source>
</reference>
<feature type="region of interest" description="Disordered" evidence="11">
    <location>
        <begin position="135"/>
        <end position="763"/>
    </location>
</feature>
<dbReference type="PANTHER" id="PTHR13402">
    <property type="entry name" value="RGPR-RELATED"/>
    <property type="match status" value="1"/>
</dbReference>
<keyword evidence="5 10" id="KW-0931">ER-Golgi transport</keyword>
<dbReference type="GO" id="GO:0006914">
    <property type="term" value="P:autophagy"/>
    <property type="evidence" value="ECO:0007669"/>
    <property type="project" value="UniProtKB-KW"/>
</dbReference>
<feature type="compositionally biased region" description="Polar residues" evidence="11">
    <location>
        <begin position="1470"/>
        <end position="1489"/>
    </location>
</feature>
<organism evidence="14 15">
    <name type="scientific">Cyphellophora attinorum</name>
    <dbReference type="NCBI Taxonomy" id="1664694"/>
    <lineage>
        <taxon>Eukaryota</taxon>
        <taxon>Fungi</taxon>
        <taxon>Dikarya</taxon>
        <taxon>Ascomycota</taxon>
        <taxon>Pezizomycotina</taxon>
        <taxon>Eurotiomycetes</taxon>
        <taxon>Chaetothyriomycetidae</taxon>
        <taxon>Chaetothyriales</taxon>
        <taxon>Cyphellophoraceae</taxon>
        <taxon>Cyphellophora</taxon>
    </lineage>
</organism>
<feature type="domain" description="Sec16 Sec23-binding" evidence="12">
    <location>
        <begin position="987"/>
        <end position="1291"/>
    </location>
</feature>
<dbReference type="GO" id="GO:0070971">
    <property type="term" value="C:endoplasmic reticulum exit site"/>
    <property type="evidence" value="ECO:0007669"/>
    <property type="project" value="TreeGrafter"/>
</dbReference>
<dbReference type="GeneID" id="28741553"/>
<feature type="region of interest" description="Disordered" evidence="11">
    <location>
        <begin position="1695"/>
        <end position="1858"/>
    </location>
</feature>
<evidence type="ECO:0000256" key="11">
    <source>
        <dbReference type="SAM" id="MobiDB-lite"/>
    </source>
</evidence>
<feature type="compositionally biased region" description="Low complexity" evidence="11">
    <location>
        <begin position="536"/>
        <end position="566"/>
    </location>
</feature>
<dbReference type="GO" id="GO:0007030">
    <property type="term" value="P:Golgi organization"/>
    <property type="evidence" value="ECO:0007669"/>
    <property type="project" value="TreeGrafter"/>
</dbReference>
<evidence type="ECO:0000256" key="4">
    <source>
        <dbReference type="ARBA" id="ARBA00022824"/>
    </source>
</evidence>
<feature type="compositionally biased region" description="Polar residues" evidence="11">
    <location>
        <begin position="1528"/>
        <end position="1538"/>
    </location>
</feature>
<dbReference type="PANTHER" id="PTHR13402:SF6">
    <property type="entry name" value="SECRETORY 16, ISOFORM I"/>
    <property type="match status" value="1"/>
</dbReference>
<feature type="region of interest" description="Disordered" evidence="11">
    <location>
        <begin position="1291"/>
        <end position="1649"/>
    </location>
</feature>
<dbReference type="GO" id="GO:0070973">
    <property type="term" value="P:protein localization to endoplasmic reticulum exit site"/>
    <property type="evidence" value="ECO:0007669"/>
    <property type="project" value="TreeGrafter"/>
</dbReference>
<dbReference type="InterPro" id="IPR024340">
    <property type="entry name" value="Sec16_CCD"/>
</dbReference>
<dbReference type="GO" id="GO:0016192">
    <property type="term" value="P:vesicle-mediated transport"/>
    <property type="evidence" value="ECO:0007669"/>
    <property type="project" value="UniProtKB-KW"/>
</dbReference>
<evidence type="ECO:0000256" key="8">
    <source>
        <dbReference type="ARBA" id="ARBA00023136"/>
    </source>
</evidence>